<evidence type="ECO:0000256" key="1">
    <source>
        <dbReference type="SAM" id="Phobius"/>
    </source>
</evidence>
<gene>
    <name evidence="2" type="ORF">SAMN05421665_0119</name>
</gene>
<protein>
    <submittedName>
        <fullName evidence="2">Uncharacterized protein</fullName>
    </submittedName>
</protein>
<dbReference type="STRING" id="287098.SAMN05421665_0119"/>
<reference evidence="3" key="1">
    <citation type="submission" date="2017-01" db="EMBL/GenBank/DDBJ databases">
        <authorList>
            <person name="Varghese N."/>
            <person name="Submissions S."/>
        </authorList>
    </citation>
    <scope>NUCLEOTIDE SEQUENCE [LARGE SCALE GENOMIC DNA]</scope>
    <source>
        <strain evidence="3">DSM 29591</strain>
    </source>
</reference>
<keyword evidence="1" id="KW-1133">Transmembrane helix</keyword>
<name>A0A1R3WA63_9RHOB</name>
<dbReference type="EMBL" id="FTPR01000001">
    <property type="protein sequence ID" value="SIT74891.1"/>
    <property type="molecule type" value="Genomic_DNA"/>
</dbReference>
<keyword evidence="3" id="KW-1185">Reference proteome</keyword>
<evidence type="ECO:0000313" key="3">
    <source>
        <dbReference type="Proteomes" id="UP000186997"/>
    </source>
</evidence>
<accession>A0A1R3WA63</accession>
<dbReference type="Proteomes" id="UP000186997">
    <property type="component" value="Unassembled WGS sequence"/>
</dbReference>
<proteinExistence type="predicted"/>
<feature type="transmembrane region" description="Helical" evidence="1">
    <location>
        <begin position="106"/>
        <end position="124"/>
    </location>
</feature>
<dbReference type="AlphaFoldDB" id="A0A1R3WA63"/>
<keyword evidence="1" id="KW-0812">Transmembrane</keyword>
<organism evidence="2 3">
    <name type="scientific">Yoonia rosea</name>
    <dbReference type="NCBI Taxonomy" id="287098"/>
    <lineage>
        <taxon>Bacteria</taxon>
        <taxon>Pseudomonadati</taxon>
        <taxon>Pseudomonadota</taxon>
        <taxon>Alphaproteobacteria</taxon>
        <taxon>Rhodobacterales</taxon>
        <taxon>Paracoccaceae</taxon>
        <taxon>Yoonia</taxon>
    </lineage>
</organism>
<keyword evidence="1" id="KW-0472">Membrane</keyword>
<evidence type="ECO:0000313" key="2">
    <source>
        <dbReference type="EMBL" id="SIT74891.1"/>
    </source>
</evidence>
<dbReference type="RefSeq" id="WP_076657921.1">
    <property type="nucleotide sequence ID" value="NZ_FTPR01000001.1"/>
</dbReference>
<sequence length="338" mass="35736">MTALDRYVRLESEALWRSEPEGQRRDVTLSFGDATLVIADATGRPLAHWSLPALIRQNPDESPAIYAPDEEASEILEIADSTMIEAIEEVRKALAKSRPHPGTLRHWLTAGLIVVTLLLAIFWLPGALTRQTLAVVPAPKRMEIGTKLLGYVQEETGAACQAPRANAAAGRLARRLFGAQTVARIVVVPELAQGALALPGGIVALDYGVLQLSDDPAVAAGFILAARASVLHMDPLEALLQQAGLGTTFRLLTTGEIPDAILRDNAATLLAGPAATPDAAVLSQTLAAAQIPQGPYLAAADARSGNMPDLGPDPLEGQTVPLILTDSDWVSLQNICNI</sequence>
<dbReference type="OrthoDB" id="7822309at2"/>